<feature type="coiled-coil region" evidence="1">
    <location>
        <begin position="121"/>
        <end position="148"/>
    </location>
</feature>
<evidence type="ECO:0000256" key="2">
    <source>
        <dbReference type="SAM" id="MobiDB-lite"/>
    </source>
</evidence>
<feature type="region of interest" description="Disordered" evidence="2">
    <location>
        <begin position="195"/>
        <end position="224"/>
    </location>
</feature>
<name>A0A026WJI7_OOCBI</name>
<reference evidence="3 4" key="1">
    <citation type="journal article" date="2014" name="Curr. Biol.">
        <title>The genome of the clonal raider ant Cerapachys biroi.</title>
        <authorList>
            <person name="Oxley P.R."/>
            <person name="Ji L."/>
            <person name="Fetter-Pruneda I."/>
            <person name="McKenzie S.K."/>
            <person name="Li C."/>
            <person name="Hu H."/>
            <person name="Zhang G."/>
            <person name="Kronauer D.J."/>
        </authorList>
    </citation>
    <scope>NUCLEOTIDE SEQUENCE [LARGE SCALE GENOMIC DNA]</scope>
</reference>
<gene>
    <name evidence="3" type="ORF">X777_03726</name>
</gene>
<dbReference type="EMBL" id="KK107169">
    <property type="protein sequence ID" value="EZA56118.1"/>
    <property type="molecule type" value="Genomic_DNA"/>
</dbReference>
<proteinExistence type="predicted"/>
<accession>A0A026WJI7</accession>
<evidence type="ECO:0000313" key="3">
    <source>
        <dbReference type="EMBL" id="EZA56118.1"/>
    </source>
</evidence>
<keyword evidence="1" id="KW-0175">Coiled coil</keyword>
<evidence type="ECO:0000256" key="1">
    <source>
        <dbReference type="SAM" id="Coils"/>
    </source>
</evidence>
<dbReference type="Proteomes" id="UP000053097">
    <property type="component" value="Unassembled WGS sequence"/>
</dbReference>
<keyword evidence="4" id="KW-1185">Reference proteome</keyword>
<evidence type="ECO:0000313" key="4">
    <source>
        <dbReference type="Proteomes" id="UP000053097"/>
    </source>
</evidence>
<dbReference type="AlphaFoldDB" id="A0A026WJI7"/>
<dbReference type="OMA" id="REWIVND"/>
<feature type="region of interest" description="Disordered" evidence="2">
    <location>
        <begin position="1"/>
        <end position="39"/>
    </location>
</feature>
<organism evidence="3 4">
    <name type="scientific">Ooceraea biroi</name>
    <name type="common">Clonal raider ant</name>
    <name type="synonym">Cerapachys biroi</name>
    <dbReference type="NCBI Taxonomy" id="2015173"/>
    <lineage>
        <taxon>Eukaryota</taxon>
        <taxon>Metazoa</taxon>
        <taxon>Ecdysozoa</taxon>
        <taxon>Arthropoda</taxon>
        <taxon>Hexapoda</taxon>
        <taxon>Insecta</taxon>
        <taxon>Pterygota</taxon>
        <taxon>Neoptera</taxon>
        <taxon>Endopterygota</taxon>
        <taxon>Hymenoptera</taxon>
        <taxon>Apocrita</taxon>
        <taxon>Aculeata</taxon>
        <taxon>Formicoidea</taxon>
        <taxon>Formicidae</taxon>
        <taxon>Dorylinae</taxon>
        <taxon>Ooceraea</taxon>
    </lineage>
</organism>
<sequence>MGGEGGEREKKREGLRRRVEKLERKGEKESEGEGMEEGRKVVERKVRELERWREIEERERRKRNVIVKGVEVQGEGIEGAVRRIWKEIGAEAEIEETREIGKKSERGRKMILVKLKDREGKREVMSKKRALRGRMERIEDDLTMKERRMQWRLERMTEEERRNKREVWVKYARIWIEGKWWSWDEEREVLVDREGRERGKEKEERRGRVVGEEREGNGIEEVGK</sequence>
<protein>
    <submittedName>
        <fullName evidence="3">Uncharacterized protein</fullName>
    </submittedName>
</protein>